<name>A0A834G1C5_RHOSS</name>
<protein>
    <submittedName>
        <fullName evidence="2">Uncharacterized protein</fullName>
    </submittedName>
</protein>
<keyword evidence="3" id="KW-1185">Reference proteome</keyword>
<dbReference type="Proteomes" id="UP000626092">
    <property type="component" value="Unassembled WGS sequence"/>
</dbReference>
<dbReference type="OrthoDB" id="10467124at2759"/>
<evidence type="ECO:0000313" key="3">
    <source>
        <dbReference type="Proteomes" id="UP000626092"/>
    </source>
</evidence>
<proteinExistence type="predicted"/>
<feature type="region of interest" description="Disordered" evidence="1">
    <location>
        <begin position="45"/>
        <end position="92"/>
    </location>
</feature>
<sequence length="92" mass="9879">MGDPCAMLVAVGKIWVEVPHNEAIEALLGGDLKVKWNRKKGHRRDDTPILAMMGGGKGGGAWGPGTSTRPSVAERDSATLHHSSRLSFSMRE</sequence>
<dbReference type="EMBL" id="WJXA01000013">
    <property type="protein sequence ID" value="KAF7121427.1"/>
    <property type="molecule type" value="Genomic_DNA"/>
</dbReference>
<gene>
    <name evidence="2" type="ORF">RHSIM_Rhsim13G0129100</name>
</gene>
<reference evidence="2" key="1">
    <citation type="submission" date="2019-11" db="EMBL/GenBank/DDBJ databases">
        <authorList>
            <person name="Liu Y."/>
            <person name="Hou J."/>
            <person name="Li T.-Q."/>
            <person name="Guan C.-H."/>
            <person name="Wu X."/>
            <person name="Wu H.-Z."/>
            <person name="Ling F."/>
            <person name="Zhang R."/>
            <person name="Shi X.-G."/>
            <person name="Ren J.-P."/>
            <person name="Chen E.-F."/>
            <person name="Sun J.-M."/>
        </authorList>
    </citation>
    <scope>NUCLEOTIDE SEQUENCE</scope>
    <source>
        <strain evidence="2">Adult_tree_wgs_1</strain>
        <tissue evidence="2">Leaves</tissue>
    </source>
</reference>
<evidence type="ECO:0000313" key="2">
    <source>
        <dbReference type="EMBL" id="KAF7121427.1"/>
    </source>
</evidence>
<dbReference type="AlphaFoldDB" id="A0A834G1C5"/>
<organism evidence="2 3">
    <name type="scientific">Rhododendron simsii</name>
    <name type="common">Sims's rhododendron</name>
    <dbReference type="NCBI Taxonomy" id="118357"/>
    <lineage>
        <taxon>Eukaryota</taxon>
        <taxon>Viridiplantae</taxon>
        <taxon>Streptophyta</taxon>
        <taxon>Embryophyta</taxon>
        <taxon>Tracheophyta</taxon>
        <taxon>Spermatophyta</taxon>
        <taxon>Magnoliopsida</taxon>
        <taxon>eudicotyledons</taxon>
        <taxon>Gunneridae</taxon>
        <taxon>Pentapetalae</taxon>
        <taxon>asterids</taxon>
        <taxon>Ericales</taxon>
        <taxon>Ericaceae</taxon>
        <taxon>Ericoideae</taxon>
        <taxon>Rhodoreae</taxon>
        <taxon>Rhododendron</taxon>
    </lineage>
</organism>
<feature type="compositionally biased region" description="Gly residues" evidence="1">
    <location>
        <begin position="53"/>
        <end position="63"/>
    </location>
</feature>
<evidence type="ECO:0000256" key="1">
    <source>
        <dbReference type="SAM" id="MobiDB-lite"/>
    </source>
</evidence>
<comment type="caution">
    <text evidence="2">The sequence shown here is derived from an EMBL/GenBank/DDBJ whole genome shotgun (WGS) entry which is preliminary data.</text>
</comment>
<accession>A0A834G1C5</accession>